<organism evidence="4 5">
    <name type="scientific">Actinomyces respiraculi</name>
    <dbReference type="NCBI Taxonomy" id="2744574"/>
    <lineage>
        <taxon>Bacteria</taxon>
        <taxon>Bacillati</taxon>
        <taxon>Actinomycetota</taxon>
        <taxon>Actinomycetes</taxon>
        <taxon>Actinomycetales</taxon>
        <taxon>Actinomycetaceae</taxon>
        <taxon>Actinomyces</taxon>
    </lineage>
</organism>
<keyword evidence="2" id="KW-0378">Hydrolase</keyword>
<evidence type="ECO:0000313" key="5">
    <source>
        <dbReference type="Proteomes" id="UP000594637"/>
    </source>
</evidence>
<name>A0A7T0LKX5_9ACTO</name>
<dbReference type="AlphaFoldDB" id="A0A7T0LKX5"/>
<reference evidence="4 5" key="1">
    <citation type="submission" date="2020-11" db="EMBL/GenBank/DDBJ databases">
        <title>Actinomyces sp. ZJ750.</title>
        <authorList>
            <person name="Zhou J."/>
        </authorList>
    </citation>
    <scope>NUCLEOTIDE SEQUENCE [LARGE SCALE GENOMIC DNA]</scope>
    <source>
        <strain evidence="4 5">ZJ750</strain>
    </source>
</reference>
<sequence length="164" mass="17675">MATPDFILRLRERIGHDPLWLPGVSIVVVDGDGRLLLGRRSDNGRWAVISGIPEPGEQPAAAVMRECMEETGVSPKVLAVVDVAAGEPITFPNGDVCTFMDISFVGRVGPAEAQRARVADDESTEVGWFAPDRLPSPMAPSSLRRIEAALAWLAEPTSGARFRL</sequence>
<dbReference type="InterPro" id="IPR015797">
    <property type="entry name" value="NUDIX_hydrolase-like_dom_sf"/>
</dbReference>
<dbReference type="InterPro" id="IPR000086">
    <property type="entry name" value="NUDIX_hydrolase_dom"/>
</dbReference>
<keyword evidence="5" id="KW-1185">Reference proteome</keyword>
<comment type="cofactor">
    <cofactor evidence="1">
        <name>Mg(2+)</name>
        <dbReference type="ChEBI" id="CHEBI:18420"/>
    </cofactor>
</comment>
<dbReference type="Proteomes" id="UP000594637">
    <property type="component" value="Chromosome"/>
</dbReference>
<dbReference type="RefSeq" id="WP_166858257.1">
    <property type="nucleotide sequence ID" value="NZ_CP063989.1"/>
</dbReference>
<evidence type="ECO:0000313" key="4">
    <source>
        <dbReference type="EMBL" id="QPL05336.1"/>
    </source>
</evidence>
<evidence type="ECO:0000256" key="1">
    <source>
        <dbReference type="ARBA" id="ARBA00001946"/>
    </source>
</evidence>
<dbReference type="PANTHER" id="PTHR43046">
    <property type="entry name" value="GDP-MANNOSE MANNOSYL HYDROLASE"/>
    <property type="match status" value="1"/>
</dbReference>
<dbReference type="PANTHER" id="PTHR43046:SF16">
    <property type="entry name" value="ADP-RIBOSE PYROPHOSPHATASE YJHB-RELATED"/>
    <property type="match status" value="1"/>
</dbReference>
<dbReference type="CDD" id="cd18879">
    <property type="entry name" value="NUDIX_Hydrolase"/>
    <property type="match status" value="1"/>
</dbReference>
<feature type="domain" description="Nudix hydrolase" evidence="3">
    <location>
        <begin position="19"/>
        <end position="151"/>
    </location>
</feature>
<dbReference type="PROSITE" id="PS51462">
    <property type="entry name" value="NUDIX"/>
    <property type="match status" value="1"/>
</dbReference>
<proteinExistence type="predicted"/>
<dbReference type="EMBL" id="CP063989">
    <property type="protein sequence ID" value="QPL05336.1"/>
    <property type="molecule type" value="Genomic_DNA"/>
</dbReference>
<gene>
    <name evidence="4" type="ORF">ID810_11620</name>
</gene>
<dbReference type="KEGG" id="arep:ID810_11620"/>
<evidence type="ECO:0000256" key="2">
    <source>
        <dbReference type="ARBA" id="ARBA00022801"/>
    </source>
</evidence>
<dbReference type="Gene3D" id="3.90.79.10">
    <property type="entry name" value="Nucleoside Triphosphate Pyrophosphohydrolase"/>
    <property type="match status" value="1"/>
</dbReference>
<dbReference type="Pfam" id="PF00293">
    <property type="entry name" value="NUDIX"/>
    <property type="match status" value="1"/>
</dbReference>
<accession>A0A7T0LKX5</accession>
<dbReference type="SUPFAM" id="SSF55811">
    <property type="entry name" value="Nudix"/>
    <property type="match status" value="1"/>
</dbReference>
<protein>
    <submittedName>
        <fullName evidence="4">NUDIX domain-containing protein</fullName>
    </submittedName>
</protein>
<dbReference type="GO" id="GO:0016787">
    <property type="term" value="F:hydrolase activity"/>
    <property type="evidence" value="ECO:0007669"/>
    <property type="project" value="UniProtKB-KW"/>
</dbReference>
<evidence type="ECO:0000259" key="3">
    <source>
        <dbReference type="PROSITE" id="PS51462"/>
    </source>
</evidence>